<organism evidence="7 8">
    <name type="scientific">Nonomuraea longicatena</name>
    <dbReference type="NCBI Taxonomy" id="83682"/>
    <lineage>
        <taxon>Bacteria</taxon>
        <taxon>Bacillati</taxon>
        <taxon>Actinomycetota</taxon>
        <taxon>Actinomycetes</taxon>
        <taxon>Streptosporangiales</taxon>
        <taxon>Streptosporangiaceae</taxon>
        <taxon>Nonomuraea</taxon>
    </lineage>
</organism>
<evidence type="ECO:0000313" key="7">
    <source>
        <dbReference type="EMBL" id="GAA0945849.1"/>
    </source>
</evidence>
<dbReference type="PANTHER" id="PTHR43027">
    <property type="entry name" value="DOXORUBICIN RESISTANCE ABC TRANSPORTER PERMEASE PROTEIN DRRC-RELATED"/>
    <property type="match status" value="1"/>
</dbReference>
<feature type="transmembrane region" description="Helical" evidence="5">
    <location>
        <begin position="212"/>
        <end position="234"/>
    </location>
</feature>
<dbReference type="EMBL" id="BAAAHQ010000039">
    <property type="protein sequence ID" value="GAA0945849.1"/>
    <property type="molecule type" value="Genomic_DNA"/>
</dbReference>
<feature type="transmembrane region" description="Helical" evidence="5">
    <location>
        <begin position="96"/>
        <end position="120"/>
    </location>
</feature>
<keyword evidence="3 5" id="KW-1133">Transmembrane helix</keyword>
<sequence>MSLAATYRLGLHLFWRDRAMLAGSVVTPVAIAVGIPLLMRNVRADGIAAATDSFYGSTALLLSITAFMNLAVVLTGRRDQLVLKRLRSTRLTDAQILVGEIASTVTATLGLLLACLLAVHAAADVPLPPDPVAFAGFAFLGALTMAVLGAAWTAAIPRAELAAAMTVPVFLLCGVGAGAMGPIAALLPSWAGVLFDLLPTTAAARAMRTGEVAGPLVNLALWLAAGLGALRLWFRWEPRRS</sequence>
<dbReference type="Proteomes" id="UP001501578">
    <property type="component" value="Unassembled WGS sequence"/>
</dbReference>
<proteinExistence type="predicted"/>
<accession>A0ABP4B492</accession>
<dbReference type="Pfam" id="PF01061">
    <property type="entry name" value="ABC2_membrane"/>
    <property type="match status" value="1"/>
</dbReference>
<evidence type="ECO:0000256" key="3">
    <source>
        <dbReference type="ARBA" id="ARBA00022989"/>
    </source>
</evidence>
<comment type="subcellular location">
    <subcellularLocation>
        <location evidence="1">Membrane</location>
        <topology evidence="1">Multi-pass membrane protein</topology>
    </subcellularLocation>
</comment>
<keyword evidence="4 5" id="KW-0472">Membrane</keyword>
<name>A0ABP4B492_9ACTN</name>
<dbReference type="PANTHER" id="PTHR43027:SF2">
    <property type="entry name" value="TRANSPORT PERMEASE PROTEIN"/>
    <property type="match status" value="1"/>
</dbReference>
<keyword evidence="2 5" id="KW-0812">Transmembrane</keyword>
<feature type="transmembrane region" description="Helical" evidence="5">
    <location>
        <begin position="54"/>
        <end position="75"/>
    </location>
</feature>
<evidence type="ECO:0000256" key="4">
    <source>
        <dbReference type="ARBA" id="ARBA00023136"/>
    </source>
</evidence>
<reference evidence="8" key="1">
    <citation type="journal article" date="2019" name="Int. J. Syst. Evol. Microbiol.">
        <title>The Global Catalogue of Microorganisms (GCM) 10K type strain sequencing project: providing services to taxonomists for standard genome sequencing and annotation.</title>
        <authorList>
            <consortium name="The Broad Institute Genomics Platform"/>
            <consortium name="The Broad Institute Genome Sequencing Center for Infectious Disease"/>
            <person name="Wu L."/>
            <person name="Ma J."/>
        </authorList>
    </citation>
    <scope>NUCLEOTIDE SEQUENCE [LARGE SCALE GENOMIC DNA]</scope>
    <source>
        <strain evidence="8">JCM 11136</strain>
    </source>
</reference>
<feature type="domain" description="ABC-2 type transporter transmembrane" evidence="6">
    <location>
        <begin position="12"/>
        <end position="211"/>
    </location>
</feature>
<evidence type="ECO:0000256" key="1">
    <source>
        <dbReference type="ARBA" id="ARBA00004141"/>
    </source>
</evidence>
<dbReference type="InterPro" id="IPR052902">
    <property type="entry name" value="ABC-2_transporter"/>
</dbReference>
<evidence type="ECO:0000313" key="8">
    <source>
        <dbReference type="Proteomes" id="UP001501578"/>
    </source>
</evidence>
<evidence type="ECO:0000256" key="5">
    <source>
        <dbReference type="SAM" id="Phobius"/>
    </source>
</evidence>
<keyword evidence="8" id="KW-1185">Reference proteome</keyword>
<protein>
    <submittedName>
        <fullName evidence="7">ABC transporter permease</fullName>
    </submittedName>
</protein>
<gene>
    <name evidence="7" type="ORF">GCM10009560_61140</name>
</gene>
<evidence type="ECO:0000256" key="2">
    <source>
        <dbReference type="ARBA" id="ARBA00022692"/>
    </source>
</evidence>
<dbReference type="RefSeq" id="WP_343953601.1">
    <property type="nucleotide sequence ID" value="NZ_BAAAHQ010000039.1"/>
</dbReference>
<feature type="transmembrane region" description="Helical" evidence="5">
    <location>
        <begin position="132"/>
        <end position="155"/>
    </location>
</feature>
<feature type="transmembrane region" description="Helical" evidence="5">
    <location>
        <begin position="20"/>
        <end position="39"/>
    </location>
</feature>
<comment type="caution">
    <text evidence="7">The sequence shown here is derived from an EMBL/GenBank/DDBJ whole genome shotgun (WGS) entry which is preliminary data.</text>
</comment>
<dbReference type="InterPro" id="IPR013525">
    <property type="entry name" value="ABC2_TM"/>
</dbReference>
<evidence type="ECO:0000259" key="6">
    <source>
        <dbReference type="Pfam" id="PF01061"/>
    </source>
</evidence>
<feature type="transmembrane region" description="Helical" evidence="5">
    <location>
        <begin position="167"/>
        <end position="192"/>
    </location>
</feature>